<dbReference type="CDD" id="cd01347">
    <property type="entry name" value="ligand_gated_channel"/>
    <property type="match status" value="1"/>
</dbReference>
<dbReference type="GO" id="GO:0038023">
    <property type="term" value="F:signaling receptor activity"/>
    <property type="evidence" value="ECO:0007669"/>
    <property type="project" value="InterPro"/>
</dbReference>
<keyword evidence="4 14" id="KW-1134">Transmembrane beta strand</keyword>
<evidence type="ECO:0000256" key="1">
    <source>
        <dbReference type="ARBA" id="ARBA00004571"/>
    </source>
</evidence>
<keyword evidence="13 14" id="KW-0998">Cell outer membrane</keyword>
<dbReference type="EMBL" id="SLWL01000018">
    <property type="protein sequence ID" value="TCO09425.1"/>
    <property type="molecule type" value="Genomic_DNA"/>
</dbReference>
<evidence type="ECO:0000256" key="13">
    <source>
        <dbReference type="ARBA" id="ARBA00023237"/>
    </source>
</evidence>
<comment type="subcellular location">
    <subcellularLocation>
        <location evidence="1 14">Cell outer membrane</location>
        <topology evidence="1 14">Multi-pass membrane protein</topology>
    </subcellularLocation>
</comment>
<keyword evidence="11 14" id="KW-0472">Membrane</keyword>
<keyword evidence="21" id="KW-1185">Reference proteome</keyword>
<dbReference type="Pfam" id="PF00593">
    <property type="entry name" value="TonB_dep_Rec_b-barrel"/>
    <property type="match status" value="1"/>
</dbReference>
<keyword evidence="7 17" id="KW-0732">Signal</keyword>
<dbReference type="InterPro" id="IPR000531">
    <property type="entry name" value="Beta-barrel_TonB"/>
</dbReference>
<dbReference type="Pfam" id="PF07715">
    <property type="entry name" value="Plug"/>
    <property type="match status" value="1"/>
</dbReference>
<dbReference type="InterPro" id="IPR010105">
    <property type="entry name" value="TonB_sidphr_rcpt"/>
</dbReference>
<reference evidence="20 21" key="1">
    <citation type="submission" date="2019-03" db="EMBL/GenBank/DDBJ databases">
        <title>Genomic Encyclopedia of Type Strains, Phase IV (KMG-IV): sequencing the most valuable type-strain genomes for metagenomic binning, comparative biology and taxonomic classification.</title>
        <authorList>
            <person name="Goeker M."/>
        </authorList>
    </citation>
    <scope>NUCLEOTIDE SEQUENCE [LARGE SCALE GENOMIC DNA]</scope>
    <source>
        <strain evidence="20 21">DSM 22958</strain>
    </source>
</reference>
<dbReference type="InterPro" id="IPR036942">
    <property type="entry name" value="Beta-barrel_TonB_sf"/>
</dbReference>
<dbReference type="SUPFAM" id="SSF56935">
    <property type="entry name" value="Porins"/>
    <property type="match status" value="1"/>
</dbReference>
<evidence type="ECO:0000256" key="14">
    <source>
        <dbReference type="PROSITE-ProRule" id="PRU01360"/>
    </source>
</evidence>
<evidence type="ECO:0000256" key="4">
    <source>
        <dbReference type="ARBA" id="ARBA00022452"/>
    </source>
</evidence>
<dbReference type="PANTHER" id="PTHR32552">
    <property type="entry name" value="FERRICHROME IRON RECEPTOR-RELATED"/>
    <property type="match status" value="1"/>
</dbReference>
<dbReference type="RefSeq" id="WP_132010312.1">
    <property type="nucleotide sequence ID" value="NZ_JBHUNN010000001.1"/>
</dbReference>
<keyword evidence="3 14" id="KW-0813">Transport</keyword>
<dbReference type="NCBIfam" id="TIGR01783">
    <property type="entry name" value="TonB-siderophor"/>
    <property type="match status" value="1"/>
</dbReference>
<evidence type="ECO:0000256" key="17">
    <source>
        <dbReference type="SAM" id="SignalP"/>
    </source>
</evidence>
<feature type="domain" description="TonB-dependent receptor-like beta-barrel" evidence="18">
    <location>
        <begin position="256"/>
        <end position="700"/>
    </location>
</feature>
<dbReference type="PROSITE" id="PS52016">
    <property type="entry name" value="TONB_DEPENDENT_REC_3"/>
    <property type="match status" value="1"/>
</dbReference>
<evidence type="ECO:0000256" key="6">
    <source>
        <dbReference type="ARBA" id="ARBA00022692"/>
    </source>
</evidence>
<evidence type="ECO:0000256" key="3">
    <source>
        <dbReference type="ARBA" id="ARBA00022448"/>
    </source>
</evidence>
<evidence type="ECO:0000259" key="19">
    <source>
        <dbReference type="Pfam" id="PF07715"/>
    </source>
</evidence>
<dbReference type="InterPro" id="IPR037066">
    <property type="entry name" value="Plug_dom_sf"/>
</dbReference>
<feature type="chain" id="PRO_5020486592" evidence="17">
    <location>
        <begin position="38"/>
        <end position="730"/>
    </location>
</feature>
<evidence type="ECO:0000256" key="12">
    <source>
        <dbReference type="ARBA" id="ARBA00023170"/>
    </source>
</evidence>
<dbReference type="InterPro" id="IPR010917">
    <property type="entry name" value="TonB_rcpt_CS"/>
</dbReference>
<evidence type="ECO:0000256" key="7">
    <source>
        <dbReference type="ARBA" id="ARBA00022729"/>
    </source>
</evidence>
<dbReference type="Proteomes" id="UP000294881">
    <property type="component" value="Unassembled WGS sequence"/>
</dbReference>
<dbReference type="Gene3D" id="2.170.130.10">
    <property type="entry name" value="TonB-dependent receptor, plug domain"/>
    <property type="match status" value="1"/>
</dbReference>
<protein>
    <submittedName>
        <fullName evidence="20">Iron complex outermembrane receptor protein</fullName>
    </submittedName>
</protein>
<sequence>MSSAFPHPPRFADTARLRRVTASLAAMAAVLSASAAAAQDGSTTTVELDPISVVGDQGPGAGPNLNVRSNAGSRLGLTPLETPASVDIISGKVIRERGQNTLAEAVTQNATGFSYMGTPGNGFVSFSSRGFTGVTSVTTLYDGVRLYPGQGTVTFPFDTWTVAQIDVLRGPASVLYGEGAIGGAINVIPKKPLFDRRRNEARVFIGSNGQAGLAAGSAGPINENLAYSLDVSGVRGDGWMDRGEYKSLAFSGALAWRPTDALTFTLSHDGGYNEPSRYFGAPLRTAGVMEKSWIRQNYNVRDSDIWFNDNITQLRAEWTPNEAFSLRAVGYYVTSNRYWQNAESYRWNATTGLIDRPTGNWIAIKQEQEQVGGRVDATFRTTPFGMANETVVGFDANNFRFSRLNNTGYAAPKLNPSLTPFGFDPGFWGTTGVYNREYRSTTQQYSLFLDNRLKVTDTFSVVAGLRYDNPEVDYRNLRNGSQANATLDSIGWRVGAIYEPIRNLAFYAQYSEASDPVTSILSLPPASAGYKLSSGRQVEVGVKQSLWDGRLEWTLAGYYIVKKDLLSRDPNNPAITQQVGQQSSRGVEASVGLELGQGWRIDANGTLLDARYDDFNESVGGVSVSRKGKTPAGVPETVANLWVTWGFADQWKAMVGLQYVGKTYTSASNDYSRPEYALVNASLQWKPTDYATLDFRVKNLFDRTYAYAGGDLQWYYGAPRTAELSLHVRF</sequence>
<dbReference type="GO" id="GO:0015344">
    <property type="term" value="F:siderophore uptake transmembrane transporter activity"/>
    <property type="evidence" value="ECO:0007669"/>
    <property type="project" value="TreeGrafter"/>
</dbReference>
<dbReference type="GO" id="GO:0009279">
    <property type="term" value="C:cell outer membrane"/>
    <property type="evidence" value="ECO:0007669"/>
    <property type="project" value="UniProtKB-SubCell"/>
</dbReference>
<feature type="short sequence motif" description="TonB C-terminal box" evidence="15">
    <location>
        <begin position="713"/>
        <end position="730"/>
    </location>
</feature>
<dbReference type="PROSITE" id="PS01156">
    <property type="entry name" value="TONB_DEPENDENT_REC_2"/>
    <property type="match status" value="1"/>
</dbReference>
<feature type="signal peptide" evidence="17">
    <location>
        <begin position="1"/>
        <end position="37"/>
    </location>
</feature>
<comment type="similarity">
    <text evidence="2 14 16">Belongs to the TonB-dependent receptor family.</text>
</comment>
<keyword evidence="9" id="KW-0406">Ion transport</keyword>
<dbReference type="GO" id="GO:0015891">
    <property type="term" value="P:siderophore transport"/>
    <property type="evidence" value="ECO:0007669"/>
    <property type="project" value="InterPro"/>
</dbReference>
<evidence type="ECO:0000256" key="8">
    <source>
        <dbReference type="ARBA" id="ARBA00023004"/>
    </source>
</evidence>
<gene>
    <name evidence="20" type="ORF">EV666_11832</name>
</gene>
<dbReference type="AlphaFoldDB" id="A0A4R2GNZ2"/>
<dbReference type="OrthoDB" id="9760333at2"/>
<evidence type="ECO:0000313" key="20">
    <source>
        <dbReference type="EMBL" id="TCO09425.1"/>
    </source>
</evidence>
<dbReference type="PANTHER" id="PTHR32552:SF84">
    <property type="entry name" value="TONB-DEPENDENT RECEPTOR-RELATED"/>
    <property type="match status" value="1"/>
</dbReference>
<accession>A0A4R2GNZ2</accession>
<keyword evidence="12 20" id="KW-0675">Receptor</keyword>
<evidence type="ECO:0000256" key="9">
    <source>
        <dbReference type="ARBA" id="ARBA00023065"/>
    </source>
</evidence>
<keyword evidence="10 16" id="KW-0798">TonB box</keyword>
<evidence type="ECO:0000256" key="11">
    <source>
        <dbReference type="ARBA" id="ARBA00023136"/>
    </source>
</evidence>
<keyword evidence="6 14" id="KW-0812">Transmembrane</keyword>
<evidence type="ECO:0000313" key="21">
    <source>
        <dbReference type="Proteomes" id="UP000294881"/>
    </source>
</evidence>
<comment type="caution">
    <text evidence="20">The sequence shown here is derived from an EMBL/GenBank/DDBJ whole genome shotgun (WGS) entry which is preliminary data.</text>
</comment>
<evidence type="ECO:0000256" key="2">
    <source>
        <dbReference type="ARBA" id="ARBA00009810"/>
    </source>
</evidence>
<evidence type="ECO:0000256" key="10">
    <source>
        <dbReference type="ARBA" id="ARBA00023077"/>
    </source>
</evidence>
<feature type="domain" description="TonB-dependent receptor plug" evidence="19">
    <location>
        <begin position="80"/>
        <end position="184"/>
    </location>
</feature>
<dbReference type="InterPro" id="IPR012910">
    <property type="entry name" value="Plug_dom"/>
</dbReference>
<evidence type="ECO:0000256" key="16">
    <source>
        <dbReference type="RuleBase" id="RU003357"/>
    </source>
</evidence>
<evidence type="ECO:0000256" key="15">
    <source>
        <dbReference type="PROSITE-ProRule" id="PRU10144"/>
    </source>
</evidence>
<keyword evidence="5" id="KW-0410">Iron transport</keyword>
<dbReference type="InterPro" id="IPR039426">
    <property type="entry name" value="TonB-dep_rcpt-like"/>
</dbReference>
<evidence type="ECO:0000259" key="18">
    <source>
        <dbReference type="Pfam" id="PF00593"/>
    </source>
</evidence>
<keyword evidence="8" id="KW-0408">Iron</keyword>
<organism evidence="20 21">
    <name type="scientific">Camelimonas lactis</name>
    <dbReference type="NCBI Taxonomy" id="659006"/>
    <lineage>
        <taxon>Bacteria</taxon>
        <taxon>Pseudomonadati</taxon>
        <taxon>Pseudomonadota</taxon>
        <taxon>Alphaproteobacteria</taxon>
        <taxon>Hyphomicrobiales</taxon>
        <taxon>Chelatococcaceae</taxon>
        <taxon>Camelimonas</taxon>
    </lineage>
</organism>
<evidence type="ECO:0000256" key="5">
    <source>
        <dbReference type="ARBA" id="ARBA00022496"/>
    </source>
</evidence>
<name>A0A4R2GNZ2_9HYPH</name>
<dbReference type="Gene3D" id="2.40.170.20">
    <property type="entry name" value="TonB-dependent receptor, beta-barrel domain"/>
    <property type="match status" value="1"/>
</dbReference>
<proteinExistence type="inferred from homology"/>